<keyword evidence="2" id="KW-1185">Reference proteome</keyword>
<dbReference type="EMBL" id="SDDZ01000011">
    <property type="protein sequence ID" value="RXJ45676.1"/>
    <property type="molecule type" value="Genomic_DNA"/>
</dbReference>
<comment type="caution">
    <text evidence="1">The sequence shown here is derived from an EMBL/GenBank/DDBJ whole genome shotgun (WGS) entry which is preliminary data.</text>
</comment>
<dbReference type="AlphaFoldDB" id="A0A4Q0XG38"/>
<name>A0A4Q0XG38_9FLAO</name>
<evidence type="ECO:0000313" key="1">
    <source>
        <dbReference type="EMBL" id="RXJ45676.1"/>
    </source>
</evidence>
<proteinExistence type="predicted"/>
<organism evidence="1 2">
    <name type="scientific">Gelidibacter gilvus</name>
    <dbReference type="NCBI Taxonomy" id="59602"/>
    <lineage>
        <taxon>Bacteria</taxon>
        <taxon>Pseudomonadati</taxon>
        <taxon>Bacteroidota</taxon>
        <taxon>Flavobacteriia</taxon>
        <taxon>Flavobacteriales</taxon>
        <taxon>Flavobacteriaceae</taxon>
        <taxon>Gelidibacter</taxon>
    </lineage>
</organism>
<dbReference type="RefSeq" id="WP_129018296.1">
    <property type="nucleotide sequence ID" value="NZ_SDDZ01000011.1"/>
</dbReference>
<reference evidence="1 2" key="1">
    <citation type="submission" date="2019-01" db="EMBL/GenBank/DDBJ databases">
        <title>Genome sequence of the Antarctic species Gelidibacter gilvus ACAM 158(T).</title>
        <authorList>
            <person name="Bowman J.P."/>
        </authorList>
    </citation>
    <scope>NUCLEOTIDE SEQUENCE [LARGE SCALE GENOMIC DNA]</scope>
    <source>
        <strain evidence="1 2">IC158</strain>
    </source>
</reference>
<dbReference type="Proteomes" id="UP000289792">
    <property type="component" value="Unassembled WGS sequence"/>
</dbReference>
<protein>
    <submittedName>
        <fullName evidence="1">Uncharacterized protein</fullName>
    </submittedName>
</protein>
<dbReference type="OrthoDB" id="2704004at2"/>
<accession>A0A4Q0XG38</accession>
<sequence length="131" mass="15532">MNSTDLDKDVKRLVHENVYDKGFFSVVDILLQQNYLTNKDYDDWRFGRVDYLEKVCKINLVKLTLINKLIMKYSTELDLKSSWTGYNQYGKGINRRLRFSKSGDKTIEDSYATHYIDKERMIELNEKSAIN</sequence>
<evidence type="ECO:0000313" key="2">
    <source>
        <dbReference type="Proteomes" id="UP000289792"/>
    </source>
</evidence>
<gene>
    <name evidence="1" type="ORF">ESZ48_14860</name>
</gene>